<dbReference type="Pfam" id="PF03473">
    <property type="entry name" value="MOSC"/>
    <property type="match status" value="1"/>
</dbReference>
<dbReference type="PROSITE" id="PS51340">
    <property type="entry name" value="MOSC"/>
    <property type="match status" value="1"/>
</dbReference>
<dbReference type="AlphaFoldDB" id="A0A5Q3Q410"/>
<feature type="domain" description="MOSC" evidence="1">
    <location>
        <begin position="119"/>
        <end position="267"/>
    </location>
</feature>
<dbReference type="InterPro" id="IPR005302">
    <property type="entry name" value="MoCF_Sase_C"/>
</dbReference>
<dbReference type="GO" id="GO:0030170">
    <property type="term" value="F:pyridoxal phosphate binding"/>
    <property type="evidence" value="ECO:0007669"/>
    <property type="project" value="InterPro"/>
</dbReference>
<reference evidence="3" key="1">
    <citation type="submission" date="2019-11" db="EMBL/GenBank/DDBJ databases">
        <title>The complete genome sequence of Saccharopolyspora sp. E2A.</title>
        <authorList>
            <person name="Zhang G."/>
        </authorList>
    </citation>
    <scope>NUCLEOTIDE SEQUENCE [LARGE SCALE GENOMIC DNA]</scope>
    <source>
        <strain evidence="3">E2A</strain>
    </source>
</reference>
<dbReference type="PANTHER" id="PTHR14237">
    <property type="entry name" value="MOLYBDOPTERIN COFACTOR SULFURASE MOSC"/>
    <property type="match status" value="1"/>
</dbReference>
<proteinExistence type="predicted"/>
<dbReference type="SUPFAM" id="SSF141673">
    <property type="entry name" value="MOSC N-terminal domain-like"/>
    <property type="match status" value="1"/>
</dbReference>
<dbReference type="PANTHER" id="PTHR14237:SF19">
    <property type="entry name" value="MITOCHONDRIAL AMIDOXIME REDUCING COMPONENT 1"/>
    <property type="match status" value="1"/>
</dbReference>
<dbReference type="RefSeq" id="WP_154075169.1">
    <property type="nucleotide sequence ID" value="NZ_CP045929.1"/>
</dbReference>
<dbReference type="EMBL" id="CP045929">
    <property type="protein sequence ID" value="QGK68560.1"/>
    <property type="molecule type" value="Genomic_DNA"/>
</dbReference>
<dbReference type="GO" id="GO:0030151">
    <property type="term" value="F:molybdenum ion binding"/>
    <property type="evidence" value="ECO:0007669"/>
    <property type="project" value="InterPro"/>
</dbReference>
<dbReference type="InterPro" id="IPR005303">
    <property type="entry name" value="MOCOS_middle"/>
</dbReference>
<sequence length="274" mass="29335">MATVAALTFFPVKGCAGSTVPRALLTRAGLEHDRTFLVVDDQGTGLTQRKHPRLALITPDISADGTELTLCAPGVEPFRFGVDVESPRCEVRSLGTALRGIDQGDGAAEWLGDALGVSCRVVRIPPENDRVTDGLVTGTSAFADSCAVHVLSSASHTLLTERLAERGVEPVAMHRFRPNIVVTGWEPHAEDRARTLRIGETEIAYAKLADRCVVTTVDPETGRKRGPEPLSTLATYRRSRAQSLAFGAKFAVLGTGKLAVGDEVTVTEWGDSEF</sequence>
<evidence type="ECO:0000259" key="1">
    <source>
        <dbReference type="PROSITE" id="PS51340"/>
    </source>
</evidence>
<evidence type="ECO:0000313" key="2">
    <source>
        <dbReference type="EMBL" id="QGK68560.1"/>
    </source>
</evidence>
<organism evidence="2 3">
    <name type="scientific">Allosaccharopolyspora coralli</name>
    <dbReference type="NCBI Taxonomy" id="2665642"/>
    <lineage>
        <taxon>Bacteria</taxon>
        <taxon>Bacillati</taxon>
        <taxon>Actinomycetota</taxon>
        <taxon>Actinomycetes</taxon>
        <taxon>Pseudonocardiales</taxon>
        <taxon>Pseudonocardiaceae</taxon>
        <taxon>Allosaccharopolyspora</taxon>
    </lineage>
</organism>
<name>A0A5Q3Q410_9PSEU</name>
<dbReference type="KEGG" id="sace:GIY23_02400"/>
<gene>
    <name evidence="2" type="ORF">GIY23_02400</name>
</gene>
<accession>A0A5Q3Q410</accession>
<keyword evidence="3" id="KW-1185">Reference proteome</keyword>
<dbReference type="InterPro" id="IPR011037">
    <property type="entry name" value="Pyrv_Knase-like_insert_dom_sf"/>
</dbReference>
<protein>
    <submittedName>
        <fullName evidence="2">MOSC domain-containing protein</fullName>
    </submittedName>
</protein>
<dbReference type="GO" id="GO:0003824">
    <property type="term" value="F:catalytic activity"/>
    <property type="evidence" value="ECO:0007669"/>
    <property type="project" value="InterPro"/>
</dbReference>
<evidence type="ECO:0000313" key="3">
    <source>
        <dbReference type="Proteomes" id="UP000371041"/>
    </source>
</evidence>
<dbReference type="SUPFAM" id="SSF50800">
    <property type="entry name" value="PK beta-barrel domain-like"/>
    <property type="match status" value="1"/>
</dbReference>
<dbReference type="Proteomes" id="UP000371041">
    <property type="component" value="Chromosome"/>
</dbReference>
<dbReference type="Pfam" id="PF03476">
    <property type="entry name" value="MOSC_N"/>
    <property type="match status" value="1"/>
</dbReference>